<dbReference type="PROSITE" id="PS51257">
    <property type="entry name" value="PROKAR_LIPOPROTEIN"/>
    <property type="match status" value="1"/>
</dbReference>
<feature type="compositionally biased region" description="Low complexity" evidence="1">
    <location>
        <begin position="48"/>
        <end position="84"/>
    </location>
</feature>
<evidence type="ECO:0000313" key="4">
    <source>
        <dbReference type="Proteomes" id="UP000266895"/>
    </source>
</evidence>
<dbReference type="KEGG" id="ahw:NCTC11636_01928"/>
<evidence type="ECO:0000256" key="1">
    <source>
        <dbReference type="SAM" id="MobiDB-lite"/>
    </source>
</evidence>
<evidence type="ECO:0000313" key="3">
    <source>
        <dbReference type="EMBL" id="VEG29200.1"/>
    </source>
</evidence>
<evidence type="ECO:0000256" key="2">
    <source>
        <dbReference type="SAM" id="SignalP"/>
    </source>
</evidence>
<dbReference type="Proteomes" id="UP000266895">
    <property type="component" value="Chromosome"/>
</dbReference>
<protein>
    <recommendedName>
        <fullName evidence="5">DUF3060 domain-containing protein</fullName>
    </recommendedName>
</protein>
<keyword evidence="4" id="KW-1185">Reference proteome</keyword>
<dbReference type="RefSeq" id="WP_126382920.1">
    <property type="nucleotide sequence ID" value="NZ_LR134350.1"/>
</dbReference>
<evidence type="ECO:0008006" key="5">
    <source>
        <dbReference type="Google" id="ProtNLM"/>
    </source>
</evidence>
<keyword evidence="2" id="KW-0732">Signal</keyword>
<feature type="signal peptide" evidence="2">
    <location>
        <begin position="1"/>
        <end position="37"/>
    </location>
</feature>
<reference evidence="3 4" key="1">
    <citation type="submission" date="2018-12" db="EMBL/GenBank/DDBJ databases">
        <authorList>
            <consortium name="Pathogen Informatics"/>
        </authorList>
    </citation>
    <scope>NUCLEOTIDE SEQUENCE [LARGE SCALE GENOMIC DNA]</scope>
    <source>
        <strain evidence="3 4">NCTC11636</strain>
    </source>
</reference>
<accession>A0A3S4RGF3</accession>
<dbReference type="EMBL" id="LR134350">
    <property type="protein sequence ID" value="VEG29200.1"/>
    <property type="molecule type" value="Genomic_DNA"/>
</dbReference>
<sequence length="210" mass="21180">MRTTRHSTRATRSLSALACGGLALALSACSISIGSPASEPSPSTQDQAVASPAGADAAATTAPSGARTTGTLASQGSTASAGGREASEEASAQDRPGAHVTITDADWLEAEQAVDQTMSAGDGTVVVSEDNADVRIEGDVTTLTITGANVWLVADYVENLVIEGGNASVYVRDLGTVEVRGANAEVVWAGDAPVVTDFGSNTTTRRQGQD</sequence>
<proteinExistence type="predicted"/>
<feature type="chain" id="PRO_5018576706" description="DUF3060 domain-containing protein" evidence="2">
    <location>
        <begin position="38"/>
        <end position="210"/>
    </location>
</feature>
<dbReference type="OrthoDB" id="3260325at2"/>
<gene>
    <name evidence="3" type="ORF">NCTC11636_01928</name>
</gene>
<feature type="compositionally biased region" description="Polar residues" evidence="1">
    <location>
        <begin position="38"/>
        <end position="47"/>
    </location>
</feature>
<name>A0A3S4RGF3_9ACTO</name>
<feature type="region of interest" description="Disordered" evidence="1">
    <location>
        <begin position="34"/>
        <end position="98"/>
    </location>
</feature>
<organism evidence="3 4">
    <name type="scientific">Actinomyces howellii</name>
    <dbReference type="NCBI Taxonomy" id="52771"/>
    <lineage>
        <taxon>Bacteria</taxon>
        <taxon>Bacillati</taxon>
        <taxon>Actinomycetota</taxon>
        <taxon>Actinomycetes</taxon>
        <taxon>Actinomycetales</taxon>
        <taxon>Actinomycetaceae</taxon>
        <taxon>Actinomyces</taxon>
    </lineage>
</organism>
<dbReference type="AlphaFoldDB" id="A0A3S4RGF3"/>